<sequence length="1035" mass="119073">MIAATRMHIPHERHTLVTRSDLIHLLDEGMNAKLTLVFAPSGYGKTTALSGWARQRENLVAWVSLSKQDDDWITFWNAVIASIQNRIEGFGQTVWPLLAQGPTASSLSMEPAMTALLNELNRLPSELVIMFDDYHLVTMPAIQKSMSYLLEYLPVHIHLYIASRNDLAFPTTRLLAKGEMRRITIEQLRFRPEEVFDFFLETTELRLSAEQLHILYNQTEGWISGLRLAAISLKQSGNVAEMIRQFSGRQQLISDYLLEEVIRDLPEAMRDFLLQTSVLSQMNYALCESVTGQAGGQQQLEQLEQLQLFIIPLDEERNWYRYHHLLSDFLQSMLSRTEPKLWIQANMRAAQWLENNGFAEEAAEHYLAGRQYEDAARLIEGHLHEFLIGGKNVIVARWVMQVPEQYLSNRPFLELFYLYAMVGARHFGGIPERAERLRVRFEALKDLIDAGVWRATMGEIYYICASAAYVTKDLASTAEYFILGDEFAPEQSLFIQGGNNKHYAVEEFDDHLSYINDYHGAAQFFTRMTVHWRDHMNHPYATPMYASYAKLLCEWNRIEEAEDWINRMKRADGLAPVPRNLYQLDVAASRIQQAKGNPLEAAALLEQLKLRIDSPDYDIFMCKIEAEQASLAVRQGDIESARRWLRHCGMSYSDEATLDQVPEQLALVRVLAACGQYEQALSLAERLYHLLTKEDRLRDRIHILILQSMALYHDGRIELAMAKLDIALRIAKPQGFIRSFVDEGAAMAELLSIYVRAYRDKGAGSTEVSIYAGLVLNMFHVNHTVPRMKIRCFGRLRVETENGAVIKWRTSKTEELMAFLLHHRGEAVSRDRILDQLWGEVNVDRAGAQFNTTSHYLRKALSQVGFDGIVQHVEGGYRIDMSRLDCDLDEWNRLLAAQTQIDDIALRDYAAEFVQLYGEGYMAGTSYDWVEQARVRLESEYVALLLRLHEREEMRGQYHVAAELLRQALLHDPLNEYIHELLIRMLLLAKERFMAIKQYEALRVMLQTELGMEPKEAVRRLLNADVVSNTNTTMN</sequence>
<proteinExistence type="inferred from homology"/>
<dbReference type="GO" id="GO:0000160">
    <property type="term" value="P:phosphorelay signal transduction system"/>
    <property type="evidence" value="ECO:0007669"/>
    <property type="project" value="InterPro"/>
</dbReference>
<evidence type="ECO:0000256" key="2">
    <source>
        <dbReference type="ARBA" id="ARBA00023015"/>
    </source>
</evidence>
<keyword evidence="8" id="KW-1185">Reference proteome</keyword>
<evidence type="ECO:0000313" key="8">
    <source>
        <dbReference type="Proteomes" id="UP000612456"/>
    </source>
</evidence>
<keyword evidence="4" id="KW-0804">Transcription</keyword>
<dbReference type="Pfam" id="PF17874">
    <property type="entry name" value="TPR_MalT"/>
    <property type="match status" value="1"/>
</dbReference>
<dbReference type="SMART" id="SM01043">
    <property type="entry name" value="BTAD"/>
    <property type="match status" value="1"/>
</dbReference>
<comment type="similarity">
    <text evidence="1">Belongs to the AfsR/DnrI/RedD regulatory family.</text>
</comment>
<keyword evidence="3 5" id="KW-0238">DNA-binding</keyword>
<dbReference type="GO" id="GO:0006355">
    <property type="term" value="P:regulation of DNA-templated transcription"/>
    <property type="evidence" value="ECO:0007669"/>
    <property type="project" value="InterPro"/>
</dbReference>
<dbReference type="Gene3D" id="3.40.50.300">
    <property type="entry name" value="P-loop containing nucleotide triphosphate hydrolases"/>
    <property type="match status" value="1"/>
</dbReference>
<dbReference type="Gene3D" id="1.25.40.10">
    <property type="entry name" value="Tetratricopeptide repeat domain"/>
    <property type="match status" value="2"/>
</dbReference>
<evidence type="ECO:0000256" key="5">
    <source>
        <dbReference type="PROSITE-ProRule" id="PRU01091"/>
    </source>
</evidence>
<dbReference type="Gene3D" id="1.10.10.10">
    <property type="entry name" value="Winged helix-like DNA-binding domain superfamily/Winged helix DNA-binding domain"/>
    <property type="match status" value="1"/>
</dbReference>
<dbReference type="Pfam" id="PF25873">
    <property type="entry name" value="WHD_MalT"/>
    <property type="match status" value="1"/>
</dbReference>
<evidence type="ECO:0000256" key="4">
    <source>
        <dbReference type="ARBA" id="ARBA00023163"/>
    </source>
</evidence>
<dbReference type="InterPro" id="IPR011990">
    <property type="entry name" value="TPR-like_helical_dom_sf"/>
</dbReference>
<dbReference type="InterPro" id="IPR001867">
    <property type="entry name" value="OmpR/PhoB-type_DNA-bd"/>
</dbReference>
<comment type="caution">
    <text evidence="7">The sequence shown here is derived from an EMBL/GenBank/DDBJ whole genome shotgun (WGS) entry which is preliminary data.</text>
</comment>
<reference evidence="7" key="1">
    <citation type="journal article" date="2014" name="Int. J. Syst. Evol. Microbiol.">
        <title>Complete genome sequence of Corynebacterium casei LMG S-19264T (=DSM 44701T), isolated from a smear-ripened cheese.</title>
        <authorList>
            <consortium name="US DOE Joint Genome Institute (JGI-PGF)"/>
            <person name="Walter F."/>
            <person name="Albersmeier A."/>
            <person name="Kalinowski J."/>
            <person name="Ruckert C."/>
        </authorList>
    </citation>
    <scope>NUCLEOTIDE SEQUENCE</scope>
    <source>
        <strain evidence="7">CGMCC 1.15178</strain>
    </source>
</reference>
<dbReference type="InterPro" id="IPR027417">
    <property type="entry name" value="P-loop_NTPase"/>
</dbReference>
<dbReference type="InterPro" id="IPR041617">
    <property type="entry name" value="TPR_MalT"/>
</dbReference>
<evidence type="ECO:0000256" key="3">
    <source>
        <dbReference type="ARBA" id="ARBA00023125"/>
    </source>
</evidence>
<dbReference type="SMART" id="SM00862">
    <property type="entry name" value="Trans_reg_C"/>
    <property type="match status" value="1"/>
</dbReference>
<evidence type="ECO:0000313" key="7">
    <source>
        <dbReference type="EMBL" id="GGD80988.1"/>
    </source>
</evidence>
<dbReference type="InterPro" id="IPR059106">
    <property type="entry name" value="WHD_MalT"/>
</dbReference>
<protein>
    <recommendedName>
        <fullName evidence="6">OmpR/PhoB-type domain-containing protein</fullName>
    </recommendedName>
</protein>
<feature type="DNA-binding region" description="OmpR/PhoB-type" evidence="5">
    <location>
        <begin position="776"/>
        <end position="881"/>
    </location>
</feature>
<feature type="domain" description="OmpR/PhoB-type" evidence="6">
    <location>
        <begin position="776"/>
        <end position="881"/>
    </location>
</feature>
<dbReference type="InterPro" id="IPR036388">
    <property type="entry name" value="WH-like_DNA-bd_sf"/>
</dbReference>
<evidence type="ECO:0000256" key="1">
    <source>
        <dbReference type="ARBA" id="ARBA00005820"/>
    </source>
</evidence>
<dbReference type="InterPro" id="IPR051677">
    <property type="entry name" value="AfsR-DnrI-RedD_regulator"/>
</dbReference>
<dbReference type="SUPFAM" id="SSF52540">
    <property type="entry name" value="P-loop containing nucleoside triphosphate hydrolases"/>
    <property type="match status" value="1"/>
</dbReference>
<dbReference type="Proteomes" id="UP000612456">
    <property type="component" value="Unassembled WGS sequence"/>
</dbReference>
<dbReference type="Pfam" id="PF00486">
    <property type="entry name" value="Trans_reg_C"/>
    <property type="match status" value="1"/>
</dbReference>
<dbReference type="GO" id="GO:0003677">
    <property type="term" value="F:DNA binding"/>
    <property type="evidence" value="ECO:0007669"/>
    <property type="project" value="UniProtKB-UniRule"/>
</dbReference>
<dbReference type="InterPro" id="IPR016032">
    <property type="entry name" value="Sig_transdc_resp-reg_C-effctor"/>
</dbReference>
<keyword evidence="2" id="KW-0805">Transcription regulation</keyword>
<dbReference type="EMBL" id="BMHP01000003">
    <property type="protein sequence ID" value="GGD80988.1"/>
    <property type="molecule type" value="Genomic_DNA"/>
</dbReference>
<dbReference type="AlphaFoldDB" id="A0A916Z9A3"/>
<accession>A0A916Z9A3</accession>
<dbReference type="Pfam" id="PF03704">
    <property type="entry name" value="BTAD"/>
    <property type="match status" value="1"/>
</dbReference>
<reference evidence="7" key="2">
    <citation type="submission" date="2020-09" db="EMBL/GenBank/DDBJ databases">
        <authorList>
            <person name="Sun Q."/>
            <person name="Zhou Y."/>
        </authorList>
    </citation>
    <scope>NUCLEOTIDE SEQUENCE</scope>
    <source>
        <strain evidence="7">CGMCC 1.15178</strain>
    </source>
</reference>
<evidence type="ECO:0000259" key="6">
    <source>
        <dbReference type="PROSITE" id="PS51755"/>
    </source>
</evidence>
<organism evidence="7 8">
    <name type="scientific">Paenibacillus nasutitermitis</name>
    <dbReference type="NCBI Taxonomy" id="1652958"/>
    <lineage>
        <taxon>Bacteria</taxon>
        <taxon>Bacillati</taxon>
        <taxon>Bacillota</taxon>
        <taxon>Bacilli</taxon>
        <taxon>Bacillales</taxon>
        <taxon>Paenibacillaceae</taxon>
        <taxon>Paenibacillus</taxon>
    </lineage>
</organism>
<dbReference type="RefSeq" id="WP_188994932.1">
    <property type="nucleotide sequence ID" value="NZ_BMHP01000003.1"/>
</dbReference>
<dbReference type="InterPro" id="IPR005158">
    <property type="entry name" value="BTAD"/>
</dbReference>
<dbReference type="SUPFAM" id="SSF46894">
    <property type="entry name" value="C-terminal effector domain of the bipartite response regulators"/>
    <property type="match status" value="1"/>
</dbReference>
<name>A0A916Z9A3_9BACL</name>
<dbReference type="SUPFAM" id="SSF48452">
    <property type="entry name" value="TPR-like"/>
    <property type="match status" value="2"/>
</dbReference>
<dbReference type="PANTHER" id="PTHR35807">
    <property type="entry name" value="TRANSCRIPTIONAL REGULATOR REDD-RELATED"/>
    <property type="match status" value="1"/>
</dbReference>
<gene>
    <name evidence="7" type="ORF">GCM10010911_43900</name>
</gene>
<dbReference type="PROSITE" id="PS51755">
    <property type="entry name" value="OMPR_PHOB"/>
    <property type="match status" value="1"/>
</dbReference>